<evidence type="ECO:0000313" key="3">
    <source>
        <dbReference type="Proteomes" id="UP000286947"/>
    </source>
</evidence>
<evidence type="ECO:0000313" key="2">
    <source>
        <dbReference type="EMBL" id="RUS68214.1"/>
    </source>
</evidence>
<name>A0A433SHS3_9BURK</name>
<comment type="caution">
    <text evidence="2">The sequence shown here is derived from an EMBL/GenBank/DDBJ whole genome shotgun (WGS) entry which is preliminary data.</text>
</comment>
<reference evidence="2 3" key="1">
    <citation type="submission" date="2018-01" db="EMBL/GenBank/DDBJ databases">
        <title>Saezia sanguinis gen. nov., sp. nov., in the order Burkholderiales isolated from human blood.</title>
        <authorList>
            <person name="Medina-Pascual M.J."/>
            <person name="Valdezate S."/>
            <person name="Monzon S."/>
            <person name="Cuesta I."/>
            <person name="Carrasco G."/>
            <person name="Villalon P."/>
            <person name="Saez-Nieto J.A."/>
        </authorList>
    </citation>
    <scope>NUCLEOTIDE SEQUENCE [LARGE SCALE GENOMIC DNA]</scope>
    <source>
        <strain evidence="2 3">CNM695-12</strain>
    </source>
</reference>
<dbReference type="EMBL" id="PQSP01000001">
    <property type="protein sequence ID" value="RUS68214.1"/>
    <property type="molecule type" value="Genomic_DNA"/>
</dbReference>
<dbReference type="InterPro" id="IPR025369">
    <property type="entry name" value="DUF4274"/>
</dbReference>
<dbReference type="Pfam" id="PF14096">
    <property type="entry name" value="DUF4274"/>
    <property type="match status" value="1"/>
</dbReference>
<keyword evidence="3" id="KW-1185">Reference proteome</keyword>
<gene>
    <name evidence="2" type="ORF">CUZ56_00701</name>
</gene>
<dbReference type="Proteomes" id="UP000286947">
    <property type="component" value="Unassembled WGS sequence"/>
</dbReference>
<dbReference type="AlphaFoldDB" id="A0A433SHS3"/>
<accession>A0A433SHS3</accession>
<protein>
    <recommendedName>
        <fullName evidence="1">DUF4274 domain-containing protein</fullName>
    </recommendedName>
</protein>
<dbReference type="OrthoDB" id="6638262at2"/>
<organism evidence="2 3">
    <name type="scientific">Saezia sanguinis</name>
    <dbReference type="NCBI Taxonomy" id="1965230"/>
    <lineage>
        <taxon>Bacteria</taxon>
        <taxon>Pseudomonadati</taxon>
        <taxon>Pseudomonadota</taxon>
        <taxon>Betaproteobacteria</taxon>
        <taxon>Burkholderiales</taxon>
        <taxon>Saeziaceae</taxon>
        <taxon>Saezia</taxon>
    </lineage>
</organism>
<sequence>MVREKDAEEKTWALIFPYLEQATPEQWHLYAAKSDFDYNALGLQWLIDNPQLDEATARMLFWNMGAGFLAQYASLEEVPQGEKDDYQTVRTLEERILNGFYQPPRIWYDPHDNDMVNMHDYADIPAKRAIPAELSQKVGEVVVQLKDPSGYEDGLPEALCRQIMVLFNE</sequence>
<evidence type="ECO:0000259" key="1">
    <source>
        <dbReference type="Pfam" id="PF14096"/>
    </source>
</evidence>
<feature type="domain" description="DUF4274" evidence="1">
    <location>
        <begin position="23"/>
        <end position="97"/>
    </location>
</feature>
<proteinExistence type="predicted"/>
<dbReference type="RefSeq" id="WP_126978177.1">
    <property type="nucleotide sequence ID" value="NZ_CAWUGC010000006.1"/>
</dbReference>